<dbReference type="Pfam" id="PF13579">
    <property type="entry name" value="Glyco_trans_4_4"/>
    <property type="match status" value="1"/>
</dbReference>
<keyword evidence="4" id="KW-1185">Reference proteome</keyword>
<dbReference type="PANTHER" id="PTHR12526">
    <property type="entry name" value="GLYCOSYLTRANSFERASE"/>
    <property type="match status" value="1"/>
</dbReference>
<dbReference type="SUPFAM" id="SSF53756">
    <property type="entry name" value="UDP-Glycosyltransferase/glycogen phosphorylase"/>
    <property type="match status" value="1"/>
</dbReference>
<evidence type="ECO:0000259" key="1">
    <source>
        <dbReference type="Pfam" id="PF00534"/>
    </source>
</evidence>
<dbReference type="InterPro" id="IPR001296">
    <property type="entry name" value="Glyco_trans_1"/>
</dbReference>
<dbReference type="RefSeq" id="WP_150497134.1">
    <property type="nucleotide sequence ID" value="NZ_BMFA01000008.1"/>
</dbReference>
<gene>
    <name evidence="3" type="ORF">GCM10011316_28780</name>
</gene>
<dbReference type="Proteomes" id="UP000605148">
    <property type="component" value="Unassembled WGS sequence"/>
</dbReference>
<reference evidence="3" key="2">
    <citation type="submission" date="2020-09" db="EMBL/GenBank/DDBJ databases">
        <authorList>
            <person name="Sun Q."/>
            <person name="Zhou Y."/>
        </authorList>
    </citation>
    <scope>NUCLEOTIDE SEQUENCE</scope>
    <source>
        <strain evidence="3">CGMCC 1.12426</strain>
    </source>
</reference>
<keyword evidence="3" id="KW-0808">Transferase</keyword>
<dbReference type="OrthoDB" id="9806708at2"/>
<comment type="caution">
    <text evidence="3">The sequence shown here is derived from an EMBL/GenBank/DDBJ whole genome shotgun (WGS) entry which is preliminary data.</text>
</comment>
<evidence type="ECO:0000259" key="2">
    <source>
        <dbReference type="Pfam" id="PF13579"/>
    </source>
</evidence>
<dbReference type="AlphaFoldDB" id="A0A916X1A8"/>
<evidence type="ECO:0000313" key="3">
    <source>
        <dbReference type="EMBL" id="GGB54930.1"/>
    </source>
</evidence>
<accession>A0A916X1A8</accession>
<feature type="domain" description="Glycosyl transferase family 1" evidence="1">
    <location>
        <begin position="191"/>
        <end position="344"/>
    </location>
</feature>
<reference evidence="3" key="1">
    <citation type="journal article" date="2014" name="Int. J. Syst. Evol. Microbiol.">
        <title>Complete genome sequence of Corynebacterium casei LMG S-19264T (=DSM 44701T), isolated from a smear-ripened cheese.</title>
        <authorList>
            <consortium name="US DOE Joint Genome Institute (JGI-PGF)"/>
            <person name="Walter F."/>
            <person name="Albersmeier A."/>
            <person name="Kalinowski J."/>
            <person name="Ruckert C."/>
        </authorList>
    </citation>
    <scope>NUCLEOTIDE SEQUENCE</scope>
    <source>
        <strain evidence="3">CGMCC 1.12426</strain>
    </source>
</reference>
<dbReference type="PANTHER" id="PTHR12526:SF630">
    <property type="entry name" value="GLYCOSYLTRANSFERASE"/>
    <property type="match status" value="1"/>
</dbReference>
<evidence type="ECO:0000313" key="4">
    <source>
        <dbReference type="Proteomes" id="UP000605148"/>
    </source>
</evidence>
<feature type="domain" description="Glycosyltransferase subfamily 4-like N-terminal" evidence="2">
    <location>
        <begin position="17"/>
        <end position="187"/>
    </location>
</feature>
<protein>
    <submittedName>
        <fullName evidence="3">Transferase</fullName>
    </submittedName>
</protein>
<dbReference type="Pfam" id="PF00534">
    <property type="entry name" value="Glycos_transf_1"/>
    <property type="match status" value="1"/>
</dbReference>
<dbReference type="InterPro" id="IPR028098">
    <property type="entry name" value="Glyco_trans_4-like_N"/>
</dbReference>
<organism evidence="3 4">
    <name type="scientific">Roseibium aquae</name>
    <dbReference type="NCBI Taxonomy" id="1323746"/>
    <lineage>
        <taxon>Bacteria</taxon>
        <taxon>Pseudomonadati</taxon>
        <taxon>Pseudomonadota</taxon>
        <taxon>Alphaproteobacteria</taxon>
        <taxon>Hyphomicrobiales</taxon>
        <taxon>Stappiaceae</taxon>
        <taxon>Roseibium</taxon>
    </lineage>
</organism>
<name>A0A916X1A8_9HYPH</name>
<dbReference type="GO" id="GO:0016757">
    <property type="term" value="F:glycosyltransferase activity"/>
    <property type="evidence" value="ECO:0007669"/>
    <property type="project" value="InterPro"/>
</dbReference>
<dbReference type="EMBL" id="BMFA01000008">
    <property type="protein sequence ID" value="GGB54930.1"/>
    <property type="molecule type" value="Genomic_DNA"/>
</dbReference>
<proteinExistence type="predicted"/>
<sequence>MTWAPLRIIHCVRSPIGGIFRHICDLAAAQSDAGHAVGIVFDSSTGGRFDLARLDSLSDKLTLGIGRFPMRRHLGIQDAKAAGALYRHVRNINPDILHGHGAKGGAYARTIGTLLRMKGRNVTRVYTPHGGSLHYDPHRLEGYVYHRLERILERMSDAIVFVSDYEAAAYQSKVGTPNIAYRVVYNGLRPEEFSPLGDVEDAADFVFVGMLRDLKGPDLFIEGLYNTKLKTGRTPTARIFGEGPDEARYRALVETYGLSDKVTFMGASPARTAMAAGRTLVVPSRAEAMPYIVLEAVAAERPLIATRVGGIPEIFGKHARRLIDPGNVAQLTAAMVAALDNPARMADEARTLRKCLSETYTVDLMHDRITSLYRTVRGEQAADPLAPGNMASIRQAEAARPAYVGSGQKE</sequence>
<dbReference type="CDD" id="cd03801">
    <property type="entry name" value="GT4_PimA-like"/>
    <property type="match status" value="1"/>
</dbReference>
<dbReference type="Gene3D" id="3.40.50.2000">
    <property type="entry name" value="Glycogen Phosphorylase B"/>
    <property type="match status" value="2"/>
</dbReference>